<dbReference type="Proteomes" id="UP000050437">
    <property type="component" value="Unassembled WGS sequence"/>
</dbReference>
<reference evidence="5 6" key="1">
    <citation type="submission" date="2015-10" db="EMBL/GenBank/DDBJ databases">
        <title>Pseudomonas putida clinical strains.</title>
        <authorList>
            <person name="Molina L."/>
            <person name="Udaondo Z."/>
        </authorList>
    </citation>
    <scope>NUCLEOTIDE SEQUENCE [LARGE SCALE GENOMIC DNA]</scope>
    <source>
        <strain evidence="5 6">HB13667</strain>
    </source>
</reference>
<feature type="coiled-coil region" evidence="1">
    <location>
        <begin position="599"/>
        <end position="626"/>
    </location>
</feature>
<sequence>MNQESRLAVTIDSRGAQRDARAMTKDLNALESAGNRVDPAMDKAQTGIREMGNQASTSASKVRALEGQTDRLASVVTGLAGPIAAAFSVAKIAAAAEQYVNLTNRLRLVTEGSEQLAFAQESVYQVAQNSRQTLEVTAQVYQRVAQNARQLGLDFADVASVTETVAKTVALSGASTQAADAAMVQFGQALASGTLRGDELNSIMEQTPALAQAIARGLGVTIGQLRAMGAEGKLTSAAVVQALQNQKDKVDELSSAMTLTVGQAITSFNNALITTVGRLDEATGASSRLAGGIAALARAMDGFNSGEFLDFFRKDKQTVAGLNNELSVTMAGIRDLQNARSRLAKDDPADTVFFKFKFYDRAEIDAEIKELEEKSAAVRAIVSKMESAAAGTGSQKPKGEEPATVVNAEYEKLLASLKKQAALQGDNTEAAKVRYAIEAGELGKLLPEQEKLLLKYAEEKDAKAAAEKASKAAAAAATKAAAAQGKGLPEALNTFSRLYAQYDPAAEAARALAKEEGQLQLAFSRGKITQEEYSKALAQASINYASAIKGAKGLTAAEQYRAQLERQLQTDREENRVNAAAVGTGDLQAERARSQIQLVRDTNTTIQNLMTERDRTESEREKQAIQRQIDLQREYLPQRIAEMQNGWAMMDQAMLNPINGWTAAVQNFGNQARDIAGQTQSIFSNAFNTISTDITDAIMSGQLSMSTLGDIASNVVREIIAGFVKIGVQMALNAALNATLGTAAASQSMILAGTTAAAWAPAAAFASLATLGANALPADAALTSTTALASSLAVIPGFATGGYVSGAGTGTSDSIMARLSDGEFVVNATATKRNRALLEAINSNERVSVAGGGGSVVSAQSSAQGGGAQANQVIHQVTIENYSQSQIETRTDSDGRLRVIVQAAVDEISGQLASGYGPVVDAGEGAYGWKRQGA</sequence>
<dbReference type="InterPro" id="IPR006431">
    <property type="entry name" value="Phage_tape_meas_C"/>
</dbReference>
<accession>A0A0P7CNN4</accession>
<dbReference type="RefSeq" id="WP_054572987.1">
    <property type="nucleotide sequence ID" value="NZ_LKKS01000101.1"/>
</dbReference>
<comment type="caution">
    <text evidence="5">The sequence shown here is derived from an EMBL/GenBank/DDBJ whole genome shotgun (WGS) entry which is preliminary data.</text>
</comment>
<dbReference type="Pfam" id="PF20155">
    <property type="entry name" value="TMP_3"/>
    <property type="match status" value="1"/>
</dbReference>
<feature type="coiled-coil region" evidence="1">
    <location>
        <begin position="361"/>
        <end position="388"/>
    </location>
</feature>
<dbReference type="InterPro" id="IPR013491">
    <property type="entry name" value="Tape_meas_N"/>
</dbReference>
<dbReference type="Pfam" id="PF09718">
    <property type="entry name" value="Tape_meas_lam_C"/>
    <property type="match status" value="1"/>
</dbReference>
<evidence type="ECO:0000259" key="4">
    <source>
        <dbReference type="Pfam" id="PF20155"/>
    </source>
</evidence>
<feature type="domain" description="Bacteriophage tail tape measure C-terminal" evidence="3">
    <location>
        <begin position="659"/>
        <end position="735"/>
    </location>
</feature>
<evidence type="ECO:0000256" key="1">
    <source>
        <dbReference type="SAM" id="Coils"/>
    </source>
</evidence>
<protein>
    <submittedName>
        <fullName evidence="5">Phage tail protein</fullName>
    </submittedName>
</protein>
<feature type="region of interest" description="Disordered" evidence="2">
    <location>
        <begin position="1"/>
        <end position="20"/>
    </location>
</feature>
<dbReference type="AlphaFoldDB" id="A0A0P7CNN4"/>
<proteinExistence type="predicted"/>
<keyword evidence="1" id="KW-0175">Coiled coil</keyword>
<feature type="domain" description="Tape measure protein N-terminal" evidence="4">
    <location>
        <begin position="91"/>
        <end position="281"/>
    </location>
</feature>
<evidence type="ECO:0000313" key="6">
    <source>
        <dbReference type="Proteomes" id="UP000050437"/>
    </source>
</evidence>
<evidence type="ECO:0000256" key="2">
    <source>
        <dbReference type="SAM" id="MobiDB-lite"/>
    </source>
</evidence>
<organism evidence="5 6">
    <name type="scientific">Pseudomonas putida</name>
    <name type="common">Arthrobacter siderocapsulatus</name>
    <dbReference type="NCBI Taxonomy" id="303"/>
    <lineage>
        <taxon>Bacteria</taxon>
        <taxon>Pseudomonadati</taxon>
        <taxon>Pseudomonadota</taxon>
        <taxon>Gammaproteobacteria</taxon>
        <taxon>Pseudomonadales</taxon>
        <taxon>Pseudomonadaceae</taxon>
        <taxon>Pseudomonas</taxon>
    </lineage>
</organism>
<evidence type="ECO:0000313" key="5">
    <source>
        <dbReference type="EMBL" id="KPM62962.1"/>
    </source>
</evidence>
<dbReference type="EMBL" id="LKKS01000101">
    <property type="protein sequence ID" value="KPM62962.1"/>
    <property type="molecule type" value="Genomic_DNA"/>
</dbReference>
<gene>
    <name evidence="5" type="ORF">HB13667_16250</name>
</gene>
<dbReference type="NCBIfam" id="TIGR02675">
    <property type="entry name" value="tape_meas_nterm"/>
    <property type="match status" value="1"/>
</dbReference>
<evidence type="ECO:0000259" key="3">
    <source>
        <dbReference type="Pfam" id="PF09718"/>
    </source>
</evidence>
<name>A0A0P7CNN4_PSEPU</name>